<dbReference type="AlphaFoldDB" id="A0A2W5NA04"/>
<keyword evidence="2" id="KW-1003">Cell membrane</keyword>
<feature type="region of interest" description="Disordered" evidence="6">
    <location>
        <begin position="362"/>
        <end position="381"/>
    </location>
</feature>
<feature type="transmembrane region" description="Helical" evidence="7">
    <location>
        <begin position="280"/>
        <end position="299"/>
    </location>
</feature>
<proteinExistence type="predicted"/>
<comment type="caution">
    <text evidence="8">The sequence shown here is derived from an EMBL/GenBank/DDBJ whole genome shotgun (WGS) entry which is preliminary data.</text>
</comment>
<feature type="transmembrane region" description="Helical" evidence="7">
    <location>
        <begin position="98"/>
        <end position="122"/>
    </location>
</feature>
<organism evidence="8 9">
    <name type="scientific">Rhodovulum sulfidophilum</name>
    <name type="common">Rhodobacter sulfidophilus</name>
    <dbReference type="NCBI Taxonomy" id="35806"/>
    <lineage>
        <taxon>Bacteria</taxon>
        <taxon>Pseudomonadati</taxon>
        <taxon>Pseudomonadota</taxon>
        <taxon>Alphaproteobacteria</taxon>
        <taxon>Rhodobacterales</taxon>
        <taxon>Paracoccaceae</taxon>
        <taxon>Rhodovulum</taxon>
    </lineage>
</organism>
<keyword evidence="4 7" id="KW-1133">Transmembrane helix</keyword>
<protein>
    <recommendedName>
        <fullName evidence="10">Lipopolysaccharide export system permease protein LptF</fullName>
    </recommendedName>
</protein>
<dbReference type="GO" id="GO:0015920">
    <property type="term" value="P:lipopolysaccharide transport"/>
    <property type="evidence" value="ECO:0007669"/>
    <property type="project" value="TreeGrafter"/>
</dbReference>
<keyword evidence="3 7" id="KW-0812">Transmembrane</keyword>
<keyword evidence="5 7" id="KW-0472">Membrane</keyword>
<evidence type="ECO:0008006" key="10">
    <source>
        <dbReference type="Google" id="ProtNLM"/>
    </source>
</evidence>
<evidence type="ECO:0000256" key="4">
    <source>
        <dbReference type="ARBA" id="ARBA00022989"/>
    </source>
</evidence>
<evidence type="ECO:0000313" key="8">
    <source>
        <dbReference type="EMBL" id="PZQ50326.1"/>
    </source>
</evidence>
<evidence type="ECO:0000313" key="9">
    <source>
        <dbReference type="Proteomes" id="UP000249185"/>
    </source>
</evidence>
<dbReference type="GO" id="GO:0043190">
    <property type="term" value="C:ATP-binding cassette (ABC) transporter complex"/>
    <property type="evidence" value="ECO:0007669"/>
    <property type="project" value="TreeGrafter"/>
</dbReference>
<feature type="transmembrane region" description="Helical" evidence="7">
    <location>
        <begin position="49"/>
        <end position="77"/>
    </location>
</feature>
<evidence type="ECO:0000256" key="2">
    <source>
        <dbReference type="ARBA" id="ARBA00022475"/>
    </source>
</evidence>
<name>A0A2W5NA04_RHOSU</name>
<comment type="subcellular location">
    <subcellularLocation>
        <location evidence="1">Cell membrane</location>
        <topology evidence="1">Multi-pass membrane protein</topology>
    </subcellularLocation>
</comment>
<dbReference type="PANTHER" id="PTHR33529:SF6">
    <property type="entry name" value="YJGP_YJGQ FAMILY PERMEASE"/>
    <property type="match status" value="1"/>
</dbReference>
<sequence>MRRLDSYILGQLIGALGFFVLVFTGVVWLTQAVRLIDTVIASGQSGMVFLTFSALVMPQVLVIVLPLSGIGAALFAINKLYGESELVVMMAAGLGPLGLMRPVAIFGALVGAVMLGVLVFLVPAAGTALADRTQAIRSDVAKALIVERQFLHPMPGVTLFIADTSRAGEMAGIFLNDQREFERPVTYSAEHALLVREGMEARLVMRDGVALTLNERSQQINTVKFDQFVFDLSDLLREQSERTPRPSEYWVLDLLRPSEEMLSRGRYTEGDYVAEGHYKLTLPLLAMIYPMVALVTILAGGYRRSGFGRRVIVAIGVAVVLQVLTFTTRSHVQSQAASWPVMYLPILLGALYVFVLTRRLSGPRRRRGPAPGAAGPQGSPA</sequence>
<evidence type="ECO:0000256" key="1">
    <source>
        <dbReference type="ARBA" id="ARBA00004651"/>
    </source>
</evidence>
<accession>A0A2W5NA04</accession>
<feature type="transmembrane region" description="Helical" evidence="7">
    <location>
        <begin position="340"/>
        <end position="357"/>
    </location>
</feature>
<evidence type="ECO:0000256" key="7">
    <source>
        <dbReference type="SAM" id="Phobius"/>
    </source>
</evidence>
<feature type="transmembrane region" description="Helical" evidence="7">
    <location>
        <begin position="311"/>
        <end position="328"/>
    </location>
</feature>
<dbReference type="Proteomes" id="UP000249185">
    <property type="component" value="Unassembled WGS sequence"/>
</dbReference>
<evidence type="ECO:0000256" key="3">
    <source>
        <dbReference type="ARBA" id="ARBA00022692"/>
    </source>
</evidence>
<dbReference type="InterPro" id="IPR005495">
    <property type="entry name" value="LptG/LptF_permease"/>
</dbReference>
<feature type="compositionally biased region" description="Low complexity" evidence="6">
    <location>
        <begin position="369"/>
        <end position="381"/>
    </location>
</feature>
<evidence type="ECO:0000256" key="5">
    <source>
        <dbReference type="ARBA" id="ARBA00023136"/>
    </source>
</evidence>
<dbReference type="PANTHER" id="PTHR33529">
    <property type="entry name" value="SLR0882 PROTEIN-RELATED"/>
    <property type="match status" value="1"/>
</dbReference>
<dbReference type="EMBL" id="QFPW01000004">
    <property type="protein sequence ID" value="PZQ50326.1"/>
    <property type="molecule type" value="Genomic_DNA"/>
</dbReference>
<gene>
    <name evidence="8" type="ORF">DI556_07130</name>
</gene>
<reference evidence="8 9" key="1">
    <citation type="submission" date="2017-08" db="EMBL/GenBank/DDBJ databases">
        <title>Infants hospitalized years apart are colonized by the same room-sourced microbial strains.</title>
        <authorList>
            <person name="Brooks B."/>
            <person name="Olm M.R."/>
            <person name="Firek B.A."/>
            <person name="Baker R."/>
            <person name="Thomas B.C."/>
            <person name="Morowitz M.J."/>
            <person name="Banfield J.F."/>
        </authorList>
    </citation>
    <scope>NUCLEOTIDE SEQUENCE [LARGE SCALE GENOMIC DNA]</scope>
    <source>
        <strain evidence="8">S2_005_002_R2_34</strain>
    </source>
</reference>
<dbReference type="Pfam" id="PF03739">
    <property type="entry name" value="LptF_LptG"/>
    <property type="match status" value="1"/>
</dbReference>
<evidence type="ECO:0000256" key="6">
    <source>
        <dbReference type="SAM" id="MobiDB-lite"/>
    </source>
</evidence>
<feature type="transmembrane region" description="Helical" evidence="7">
    <location>
        <begin position="7"/>
        <end position="29"/>
    </location>
</feature>